<feature type="compositionally biased region" description="Polar residues" evidence="1">
    <location>
        <begin position="64"/>
        <end position="100"/>
    </location>
</feature>
<feature type="compositionally biased region" description="Polar residues" evidence="1">
    <location>
        <begin position="175"/>
        <end position="186"/>
    </location>
</feature>
<keyword evidence="4" id="KW-1185">Reference proteome</keyword>
<dbReference type="PANTHER" id="PTHR42081">
    <property type="entry name" value="ZINC FINGER PROTEIN DHHC DOMAIN CONTAINING PROTEIN"/>
    <property type="match status" value="1"/>
</dbReference>
<feature type="compositionally biased region" description="Basic and acidic residues" evidence="1">
    <location>
        <begin position="1131"/>
        <end position="1144"/>
    </location>
</feature>
<feature type="compositionally biased region" description="Basic and acidic residues" evidence="1">
    <location>
        <begin position="802"/>
        <end position="812"/>
    </location>
</feature>
<feature type="compositionally biased region" description="Polar residues" evidence="1">
    <location>
        <begin position="1"/>
        <end position="11"/>
    </location>
</feature>
<dbReference type="Pfam" id="PF26118">
    <property type="entry name" value="DUF8035"/>
    <property type="match status" value="1"/>
</dbReference>
<name>A0A139IN43_9PEZI</name>
<feature type="compositionally biased region" description="Basic and acidic residues" evidence="1">
    <location>
        <begin position="474"/>
        <end position="605"/>
    </location>
</feature>
<evidence type="ECO:0000313" key="3">
    <source>
        <dbReference type="EMBL" id="KXT16181.1"/>
    </source>
</evidence>
<feature type="compositionally biased region" description="Pro residues" evidence="1">
    <location>
        <begin position="727"/>
        <end position="744"/>
    </location>
</feature>
<organism evidence="3 4">
    <name type="scientific">Pseudocercospora musae</name>
    <dbReference type="NCBI Taxonomy" id="113226"/>
    <lineage>
        <taxon>Eukaryota</taxon>
        <taxon>Fungi</taxon>
        <taxon>Dikarya</taxon>
        <taxon>Ascomycota</taxon>
        <taxon>Pezizomycotina</taxon>
        <taxon>Dothideomycetes</taxon>
        <taxon>Dothideomycetidae</taxon>
        <taxon>Mycosphaerellales</taxon>
        <taxon>Mycosphaerellaceae</taxon>
        <taxon>Pseudocercospora</taxon>
    </lineage>
</organism>
<evidence type="ECO:0000313" key="4">
    <source>
        <dbReference type="Proteomes" id="UP000073492"/>
    </source>
</evidence>
<dbReference type="EMBL" id="LFZO01000043">
    <property type="protein sequence ID" value="KXT16181.1"/>
    <property type="molecule type" value="Genomic_DNA"/>
</dbReference>
<feature type="region of interest" description="Disordered" evidence="1">
    <location>
        <begin position="1"/>
        <end position="29"/>
    </location>
</feature>
<dbReference type="AlphaFoldDB" id="A0A139IN43"/>
<feature type="compositionally biased region" description="Basic and acidic residues" evidence="1">
    <location>
        <begin position="831"/>
        <end position="845"/>
    </location>
</feature>
<dbReference type="Proteomes" id="UP000073492">
    <property type="component" value="Unassembled WGS sequence"/>
</dbReference>
<feature type="compositionally biased region" description="Polar residues" evidence="1">
    <location>
        <begin position="930"/>
        <end position="940"/>
    </location>
</feature>
<feature type="compositionally biased region" description="Basic and acidic residues" evidence="1">
    <location>
        <begin position="392"/>
        <end position="411"/>
    </location>
</feature>
<accession>A0A139IN43</accession>
<feature type="compositionally biased region" description="Basic and acidic residues" evidence="1">
    <location>
        <begin position="1107"/>
        <end position="1120"/>
    </location>
</feature>
<feature type="compositionally biased region" description="Basic and acidic residues" evidence="1">
    <location>
        <begin position="756"/>
        <end position="790"/>
    </location>
</feature>
<feature type="region of interest" description="Disordered" evidence="1">
    <location>
        <begin position="1052"/>
        <end position="1144"/>
    </location>
</feature>
<feature type="compositionally biased region" description="Low complexity" evidence="1">
    <location>
        <begin position="129"/>
        <end position="139"/>
    </location>
</feature>
<reference evidence="3 4" key="1">
    <citation type="submission" date="2015-07" db="EMBL/GenBank/DDBJ databases">
        <title>Comparative genomics of the Sigatoka disease complex on banana suggests a link between parallel evolutionary changes in Pseudocercospora fijiensis and Pseudocercospora eumusae and increased virulence on the banana host.</title>
        <authorList>
            <person name="Chang T.-C."/>
            <person name="Salvucci A."/>
            <person name="Crous P.W."/>
            <person name="Stergiopoulos I."/>
        </authorList>
    </citation>
    <scope>NUCLEOTIDE SEQUENCE [LARGE SCALE GENOMIC DNA]</scope>
    <source>
        <strain evidence="3 4">CBS 116634</strain>
    </source>
</reference>
<dbReference type="PANTHER" id="PTHR42081:SF1">
    <property type="entry name" value="ZINC FINGER PROTEIN DHHC DOMAIN CONTAINING PROTEIN"/>
    <property type="match status" value="1"/>
</dbReference>
<feature type="compositionally biased region" description="Polar residues" evidence="1">
    <location>
        <begin position="896"/>
        <end position="910"/>
    </location>
</feature>
<evidence type="ECO:0000256" key="1">
    <source>
        <dbReference type="SAM" id="MobiDB-lite"/>
    </source>
</evidence>
<proteinExistence type="predicted"/>
<feature type="compositionally biased region" description="Basic and acidic residues" evidence="1">
    <location>
        <begin position="279"/>
        <end position="293"/>
    </location>
</feature>
<comment type="caution">
    <text evidence="3">The sequence shown here is derived from an EMBL/GenBank/DDBJ whole genome shotgun (WGS) entry which is preliminary data.</text>
</comment>
<evidence type="ECO:0000259" key="2">
    <source>
        <dbReference type="Pfam" id="PF26118"/>
    </source>
</evidence>
<feature type="region of interest" description="Disordered" evidence="1">
    <location>
        <begin position="46"/>
        <end position="192"/>
    </location>
</feature>
<feature type="region of interest" description="Disordered" evidence="1">
    <location>
        <begin position="438"/>
        <end position="614"/>
    </location>
</feature>
<feature type="compositionally biased region" description="Polar residues" evidence="1">
    <location>
        <begin position="339"/>
        <end position="354"/>
    </location>
</feature>
<feature type="compositionally biased region" description="Basic and acidic residues" evidence="1">
    <location>
        <begin position="448"/>
        <end position="467"/>
    </location>
</feature>
<dbReference type="OrthoDB" id="5418088at2759"/>
<feature type="region of interest" description="Disordered" evidence="1">
    <location>
        <begin position="236"/>
        <end position="264"/>
    </location>
</feature>
<feature type="region of interest" description="Disordered" evidence="1">
    <location>
        <begin position="279"/>
        <end position="411"/>
    </location>
</feature>
<feature type="domain" description="DUF8035" evidence="2">
    <location>
        <begin position="1001"/>
        <end position="1053"/>
    </location>
</feature>
<gene>
    <name evidence="3" type="ORF">AC579_887</name>
</gene>
<feature type="compositionally biased region" description="Polar residues" evidence="1">
    <location>
        <begin position="140"/>
        <end position="151"/>
    </location>
</feature>
<sequence length="1144" mass="132199">MEQTKTSSYTGASLKRPRPVSSISLGSSSIHLPRVKPIAELTMSYNHRPLSPGARRLQNPARLSDNTLNDSSYYSQRHNSYASPRSSTSGVIPISTQTFINVPPPQNPRPLHQYDSYSGRPRRSSLVDTSRASASASTTQLPSRSRPTIIQQDIARPASPTKITSRETKDYYLTPASSQEPRTTTTTHKKLYSVDGDGSAKLVADVNIPVEPAGNRHHKRRDSVERGGYRSVGVEQQRDRGRVGRSYHTNGTHNRPRDKSIDDEDAYSYTDAAGMYRDTEPRWRDVRPRRGSVDRGGATSRERPASLLDPTFGQRQPAKDAGPPPSTRGWGRVNDHLGRTSSVREQPRVAQSPTRGRAYTDYNDPRDAYYVPPRTSSSDRRTTVHQPYDAYEYDREPRRERRHSITRDGNRLDRSVERRGFGIAGPAAAVAGIAAAGAYREGSQTRAARGDGRGSDESFERLQHRDPGYVPSEPLRRDTVPDLHQHDYQRLEQEKRDREYAQRIQAEERDRQRERELREAQPRRDDRGYDRDYDRDWDRPRDQEYDRDRERERERARQMEPPSERDRDRDRERDRERHHERRGTDRGEHGRKENSPRQSGEDLKPKTGLSQAATGGLAGAAAAFGLTGLLNKVSDKRDKDKERDVEKDRERERERDRERERHERRRDEERERDRDREKERERIEKERDRERDRRPASDEPPPERQQDRDREKQREQDRGLGFAFEAPPEPPRSAPPIDVRPPTNPDWQQERPQPPRTEERVPDRSLDRGSDRPSERPVERAKEHVPEPYQDRQAPTGNQERPAPREPERETQYDSQSTAQMPALPVDPDEDYRRRMEQIQRELGRTAESTQNSDSDPDRERRRREREQRRREQRESRGGAAAPAQMPAMPGAFSDDISSTVTGTTASESTVVGGDRDLRRKPSILDGPMTNESAQIIDNSMSDKRENRVRIVDPPTAEEEERRPKGILKKPTEKFPEHPDAIREGVAPLKDATKKGIPPGARWTKIDRRLVNPEALEASHERFEERLDCVIVLRVLTKEEIQKLADKTREIRDKRYDEDRKAKRSTRNRDRWERDEYEHSDSEDESKSRPPKLLEAPSTAGANQADFIRENERRHGEREAMPYSMSGGLGARDDRSREESRSRY</sequence>
<feature type="compositionally biased region" description="Basic and acidic residues" evidence="1">
    <location>
        <begin position="856"/>
        <end position="877"/>
    </location>
</feature>
<feature type="compositionally biased region" description="Basic and acidic residues" evidence="1">
    <location>
        <begin position="633"/>
        <end position="718"/>
    </location>
</feature>
<feature type="compositionally biased region" description="Basic and acidic residues" evidence="1">
    <location>
        <begin position="941"/>
        <end position="951"/>
    </location>
</feature>
<dbReference type="STRING" id="113226.A0A139IN43"/>
<dbReference type="InterPro" id="IPR058348">
    <property type="entry name" value="DUF8035"/>
</dbReference>
<feature type="compositionally biased region" description="Basic and acidic residues" evidence="1">
    <location>
        <begin position="1052"/>
        <end position="1088"/>
    </location>
</feature>
<feature type="compositionally biased region" description="Low complexity" evidence="1">
    <location>
        <begin position="878"/>
        <end position="892"/>
    </location>
</feature>
<feature type="region of interest" description="Disordered" evidence="1">
    <location>
        <begin position="628"/>
        <end position="1000"/>
    </location>
</feature>
<feature type="compositionally biased region" description="Basic and acidic residues" evidence="1">
    <location>
        <begin position="960"/>
        <end position="983"/>
    </location>
</feature>
<protein>
    <recommendedName>
        <fullName evidence="2">DUF8035 domain-containing protein</fullName>
    </recommendedName>
</protein>